<accession>A0ABS8XTL3</accession>
<dbReference type="Proteomes" id="UP001200741">
    <property type="component" value="Unassembled WGS sequence"/>
</dbReference>
<proteinExistence type="predicted"/>
<evidence type="ECO:0008006" key="3">
    <source>
        <dbReference type="Google" id="ProtNLM"/>
    </source>
</evidence>
<sequence>MQQSPSVMAFTDSRCFRSWSRHSLVGLAAAALAGLAPAEEAAGPEGGLRFSGFGSLGVTHTSAPAGWGFRRELTQPGRDETWSADVDSRLGLQLNYSLGSRFELVAQVIGKRRALYARDGDALEWAYAAWRPDAHWTLRLGRVNLDTFLMADYRNVGYGFTAARPPVELYGMLPTALDGADVGRSWLDGDTQWRVKLMAGTASIGDPQTTVPSRVRRLFGAMLSRDEGGLLLRGSAARTRIDIDLSGAQPIVEGLNQLAVLPIPAVANQARQLSARLGTAGIWTTFLELGVRQELADWQWSVEAVHIDAAPLIKQSSVYATVGRHLGDWTPFIGYGRTRDGMPVQPEPAWLPLLSPLLGPSAAAQAQSVAAAVVANVNGTRVQQAGWSVGLRWDFHPQAALKLQWDRMHIGQAGSGLWTRASGQPSAARVATAVVDFMF</sequence>
<comment type="caution">
    <text evidence="1">The sequence shown here is derived from an EMBL/GenBank/DDBJ whole genome shotgun (WGS) entry which is preliminary data.</text>
</comment>
<dbReference type="SUPFAM" id="SSF56935">
    <property type="entry name" value="Porins"/>
    <property type="match status" value="1"/>
</dbReference>
<protein>
    <recommendedName>
        <fullName evidence="3">Porin domain-containing protein</fullName>
    </recommendedName>
</protein>
<evidence type="ECO:0000313" key="1">
    <source>
        <dbReference type="EMBL" id="MCE4556046.1"/>
    </source>
</evidence>
<keyword evidence="2" id="KW-1185">Reference proteome</keyword>
<gene>
    <name evidence="1" type="ORF">LXT13_16705</name>
</gene>
<name>A0ABS8XTL3_9BURK</name>
<reference evidence="1 2" key="1">
    <citation type="submission" date="2021-12" db="EMBL/GenBank/DDBJ databases">
        <title>Genome seq of P8.</title>
        <authorList>
            <person name="Seo T."/>
        </authorList>
    </citation>
    <scope>NUCLEOTIDE SEQUENCE [LARGE SCALE GENOMIC DNA]</scope>
    <source>
        <strain evidence="1 2">P8</strain>
    </source>
</reference>
<organism evidence="1 2">
    <name type="scientific">Pelomonas cellulosilytica</name>
    <dbReference type="NCBI Taxonomy" id="2906762"/>
    <lineage>
        <taxon>Bacteria</taxon>
        <taxon>Pseudomonadati</taxon>
        <taxon>Pseudomonadota</taxon>
        <taxon>Betaproteobacteria</taxon>
        <taxon>Burkholderiales</taxon>
        <taxon>Sphaerotilaceae</taxon>
        <taxon>Roseateles</taxon>
    </lineage>
</organism>
<evidence type="ECO:0000313" key="2">
    <source>
        <dbReference type="Proteomes" id="UP001200741"/>
    </source>
</evidence>
<dbReference type="EMBL" id="JAJTWU010000006">
    <property type="protein sequence ID" value="MCE4556046.1"/>
    <property type="molecule type" value="Genomic_DNA"/>
</dbReference>